<reference evidence="2 3" key="1">
    <citation type="submission" date="2014-04" db="EMBL/GenBank/DDBJ databases">
        <authorList>
            <consortium name="DOE Joint Genome Institute"/>
            <person name="Kuo A."/>
            <person name="Zuccaro A."/>
            <person name="Kohler A."/>
            <person name="Nagy L.G."/>
            <person name="Floudas D."/>
            <person name="Copeland A."/>
            <person name="Barry K.W."/>
            <person name="Cichocki N."/>
            <person name="Veneault-Fourrey C."/>
            <person name="LaButti K."/>
            <person name="Lindquist E.A."/>
            <person name="Lipzen A."/>
            <person name="Lundell T."/>
            <person name="Morin E."/>
            <person name="Murat C."/>
            <person name="Sun H."/>
            <person name="Tunlid A."/>
            <person name="Henrissat B."/>
            <person name="Grigoriev I.V."/>
            <person name="Hibbett D.S."/>
            <person name="Martin F."/>
            <person name="Nordberg H.P."/>
            <person name="Cantor M.N."/>
            <person name="Hua S.X."/>
        </authorList>
    </citation>
    <scope>NUCLEOTIDE SEQUENCE [LARGE SCALE GENOMIC DNA]</scope>
    <source>
        <strain evidence="2 3">MAFF 305830</strain>
    </source>
</reference>
<dbReference type="SUPFAM" id="SSF56300">
    <property type="entry name" value="Metallo-dependent phosphatases"/>
    <property type="match status" value="1"/>
</dbReference>
<evidence type="ECO:0000259" key="1">
    <source>
        <dbReference type="Pfam" id="PF00149"/>
    </source>
</evidence>
<evidence type="ECO:0000313" key="3">
    <source>
        <dbReference type="Proteomes" id="UP000054097"/>
    </source>
</evidence>
<reference evidence="3" key="2">
    <citation type="submission" date="2015-01" db="EMBL/GenBank/DDBJ databases">
        <title>Evolutionary Origins and Diversification of the Mycorrhizal Mutualists.</title>
        <authorList>
            <consortium name="DOE Joint Genome Institute"/>
            <consortium name="Mycorrhizal Genomics Consortium"/>
            <person name="Kohler A."/>
            <person name="Kuo A."/>
            <person name="Nagy L.G."/>
            <person name="Floudas D."/>
            <person name="Copeland A."/>
            <person name="Barry K.W."/>
            <person name="Cichocki N."/>
            <person name="Veneault-Fourrey C."/>
            <person name="LaButti K."/>
            <person name="Lindquist E.A."/>
            <person name="Lipzen A."/>
            <person name="Lundell T."/>
            <person name="Morin E."/>
            <person name="Murat C."/>
            <person name="Riley R."/>
            <person name="Ohm R."/>
            <person name="Sun H."/>
            <person name="Tunlid A."/>
            <person name="Henrissat B."/>
            <person name="Grigoriev I.V."/>
            <person name="Hibbett D.S."/>
            <person name="Martin F."/>
        </authorList>
    </citation>
    <scope>NUCLEOTIDE SEQUENCE [LARGE SCALE GENOMIC DNA]</scope>
    <source>
        <strain evidence="3">MAFF 305830</strain>
    </source>
</reference>
<dbReference type="HOGENOM" id="CLU_042543_3_0_1"/>
<evidence type="ECO:0000313" key="2">
    <source>
        <dbReference type="EMBL" id="KIM33622.1"/>
    </source>
</evidence>
<dbReference type="Proteomes" id="UP000054097">
    <property type="component" value="Unassembled WGS sequence"/>
</dbReference>
<dbReference type="EMBL" id="KN824278">
    <property type="protein sequence ID" value="KIM33622.1"/>
    <property type="molecule type" value="Genomic_DNA"/>
</dbReference>
<proteinExistence type="predicted"/>
<dbReference type="AlphaFoldDB" id="A0A0C2XXQ5"/>
<protein>
    <recommendedName>
        <fullName evidence="1">Calcineurin-like phosphoesterase domain-containing protein</fullName>
    </recommendedName>
</protein>
<feature type="non-terminal residue" evidence="2">
    <location>
        <position position="360"/>
    </location>
</feature>
<name>A0A0C2XXQ5_SERVB</name>
<accession>A0A0C2XXQ5</accession>
<feature type="non-terminal residue" evidence="2">
    <location>
        <position position="1"/>
    </location>
</feature>
<dbReference type="OrthoDB" id="5976022at2759"/>
<keyword evidence="3" id="KW-1185">Reference proteome</keyword>
<sequence>YERRIVGIGDLHGDLPNARKVLQMTDVIDEHGHWTGKVDFLVQTGDIIGDDTIALFEMMERLRVEARAKGGVILSNLGNHEWMNAIGDWRYVYESEIKTFGGVEARQAALSSTGWLGRAWAQNYTVTTRLPLHPSLGGPNTDYSPPVPFSNHQSHFNDSISHAALSFVHGGLAPNFPYLTPYPSNINGIGKSLLYKLQHRPQPPPSPPNPYPGLPASATAAEQYLYAGDGPLWYRGWAMDDEAVACEKVDEVLEKTGTRRLIMGHTPTFTNIVSRCGGKVIIIDTGISHAYGGVLSGLSITYSLHRLDAKGEPVAKRDGKHGSSSSAQRWLEIEKVVAVYNDKSRLLTEERRTLTGDYGV</sequence>
<dbReference type="InterPro" id="IPR029052">
    <property type="entry name" value="Metallo-depent_PP-like"/>
</dbReference>
<organism evidence="2 3">
    <name type="scientific">Serendipita vermifera MAFF 305830</name>
    <dbReference type="NCBI Taxonomy" id="933852"/>
    <lineage>
        <taxon>Eukaryota</taxon>
        <taxon>Fungi</taxon>
        <taxon>Dikarya</taxon>
        <taxon>Basidiomycota</taxon>
        <taxon>Agaricomycotina</taxon>
        <taxon>Agaricomycetes</taxon>
        <taxon>Sebacinales</taxon>
        <taxon>Serendipitaceae</taxon>
        <taxon>Serendipita</taxon>
    </lineage>
</organism>
<dbReference type="PANTHER" id="PTHR46546:SF4">
    <property type="entry name" value="SHEWANELLA-LIKE PROTEIN PHOSPHATASE 1"/>
    <property type="match status" value="1"/>
</dbReference>
<dbReference type="InterPro" id="IPR004843">
    <property type="entry name" value="Calcineurin-like_PHP"/>
</dbReference>
<dbReference type="STRING" id="933852.A0A0C2XXQ5"/>
<dbReference type="GO" id="GO:0016787">
    <property type="term" value="F:hydrolase activity"/>
    <property type="evidence" value="ECO:0007669"/>
    <property type="project" value="InterPro"/>
</dbReference>
<feature type="domain" description="Calcineurin-like phosphoesterase" evidence="1">
    <location>
        <begin position="4"/>
        <end position="267"/>
    </location>
</feature>
<dbReference type="Pfam" id="PF00149">
    <property type="entry name" value="Metallophos"/>
    <property type="match status" value="1"/>
</dbReference>
<dbReference type="Gene3D" id="3.60.21.10">
    <property type="match status" value="1"/>
</dbReference>
<dbReference type="PANTHER" id="PTHR46546">
    <property type="entry name" value="SHEWANELLA-LIKE PROTEIN PHOSPHATASE 1"/>
    <property type="match status" value="1"/>
</dbReference>
<gene>
    <name evidence="2" type="ORF">M408DRAFT_37492</name>
</gene>